<sequence length="161" mass="18318">MVRKIEVPEKPTSPKIRTAISGQVIKTEILTTTTKTDHILLPWIILSPPESNHPFTLKRRQFPIRVCYAMTVNKIQGQTLSNIALYLPKPVFSHGHLYVALSRVTKTKDLKILNMRRNEDGCRTIANIVYRKAYNGLPQSIDMLTNKTSNHKSEAMVSVHI</sequence>
<organism evidence="1 2">
    <name type="scientific">Brassica campestris</name>
    <name type="common">Field mustard</name>
    <dbReference type="NCBI Taxonomy" id="3711"/>
    <lineage>
        <taxon>Eukaryota</taxon>
        <taxon>Viridiplantae</taxon>
        <taxon>Streptophyta</taxon>
        <taxon>Embryophyta</taxon>
        <taxon>Tracheophyta</taxon>
        <taxon>Spermatophyta</taxon>
        <taxon>Magnoliopsida</taxon>
        <taxon>eudicotyledons</taxon>
        <taxon>Gunneridae</taxon>
        <taxon>Pentapetalae</taxon>
        <taxon>rosids</taxon>
        <taxon>malvids</taxon>
        <taxon>Brassicales</taxon>
        <taxon>Brassicaceae</taxon>
        <taxon>Brassiceae</taxon>
        <taxon>Brassica</taxon>
    </lineage>
</organism>
<evidence type="ECO:0000313" key="2">
    <source>
        <dbReference type="Proteomes" id="UP000264353"/>
    </source>
</evidence>
<gene>
    <name evidence="1" type="ORF">BRARA_D01093</name>
</gene>
<protein>
    <recommendedName>
        <fullName evidence="3">ATP-dependent DNA helicase</fullName>
    </recommendedName>
</protein>
<evidence type="ECO:0008006" key="3">
    <source>
        <dbReference type="Google" id="ProtNLM"/>
    </source>
</evidence>
<dbReference type="EMBL" id="CM010631">
    <property type="protein sequence ID" value="RID65923.1"/>
    <property type="molecule type" value="Genomic_DNA"/>
</dbReference>
<name>A0A397ZTA2_BRACM</name>
<dbReference type="CDD" id="cd18809">
    <property type="entry name" value="SF1_C_RecD"/>
    <property type="match status" value="1"/>
</dbReference>
<dbReference type="PANTHER" id="PTHR23274">
    <property type="entry name" value="DNA HELICASE-RELATED"/>
    <property type="match status" value="1"/>
</dbReference>
<dbReference type="Gene3D" id="3.40.50.300">
    <property type="entry name" value="P-loop containing nucleotide triphosphate hydrolases"/>
    <property type="match status" value="1"/>
</dbReference>
<proteinExistence type="predicted"/>
<accession>A0A397ZTA2</accession>
<dbReference type="AlphaFoldDB" id="A0A397ZTA2"/>
<dbReference type="InterPro" id="IPR027417">
    <property type="entry name" value="P-loop_NTPase"/>
</dbReference>
<dbReference type="PANTHER" id="PTHR23274:SF53">
    <property type="entry name" value="ATP-DEPENDENT DNA HELICASE"/>
    <property type="match status" value="1"/>
</dbReference>
<dbReference type="Proteomes" id="UP000264353">
    <property type="component" value="Chromosome A4"/>
</dbReference>
<dbReference type="SUPFAM" id="SSF52540">
    <property type="entry name" value="P-loop containing nucleoside triphosphate hydrolases"/>
    <property type="match status" value="1"/>
</dbReference>
<reference evidence="1 2" key="1">
    <citation type="submission" date="2018-06" db="EMBL/GenBank/DDBJ databases">
        <title>WGS assembly of Brassica rapa FPsc.</title>
        <authorList>
            <person name="Bowman J."/>
            <person name="Kohchi T."/>
            <person name="Yamato K."/>
            <person name="Jenkins J."/>
            <person name="Shu S."/>
            <person name="Ishizaki K."/>
            <person name="Yamaoka S."/>
            <person name="Nishihama R."/>
            <person name="Nakamura Y."/>
            <person name="Berger F."/>
            <person name="Adam C."/>
            <person name="Aki S."/>
            <person name="Althoff F."/>
            <person name="Araki T."/>
            <person name="Arteaga-Vazquez M."/>
            <person name="Balasubrmanian S."/>
            <person name="Bauer D."/>
            <person name="Boehm C."/>
            <person name="Briginshaw L."/>
            <person name="Caballero-Perez J."/>
            <person name="Catarino B."/>
            <person name="Chen F."/>
            <person name="Chiyoda S."/>
            <person name="Chovatia M."/>
            <person name="Davies K."/>
            <person name="Delmans M."/>
            <person name="Demura T."/>
            <person name="Dierschke T."/>
            <person name="Dolan L."/>
            <person name="Dorantes-Acosta A."/>
            <person name="Eklund D."/>
            <person name="Florent S."/>
            <person name="Flores-Sandoval E."/>
            <person name="Fujiyama A."/>
            <person name="Fukuzawa H."/>
            <person name="Galik B."/>
            <person name="Grimanelli D."/>
            <person name="Grimwood J."/>
            <person name="Grossniklaus U."/>
            <person name="Hamada T."/>
            <person name="Haseloff J."/>
            <person name="Hetherington A."/>
            <person name="Higo A."/>
            <person name="Hirakawa Y."/>
            <person name="Hundley H."/>
            <person name="Ikeda Y."/>
            <person name="Inoue K."/>
            <person name="Inoue S."/>
            <person name="Ishida S."/>
            <person name="Jia Q."/>
            <person name="Kakita M."/>
            <person name="Kanazawa T."/>
            <person name="Kawai Y."/>
            <person name="Kawashima T."/>
            <person name="Kennedy M."/>
            <person name="Kinose K."/>
            <person name="Kinoshita T."/>
            <person name="Kohara Y."/>
            <person name="Koide E."/>
            <person name="Komatsu K."/>
            <person name="Kopischke S."/>
            <person name="Kubo M."/>
            <person name="Kyozuka J."/>
            <person name="Lagercrantz U."/>
            <person name="Lin S."/>
            <person name="Lindquist E."/>
            <person name="Lipzen A."/>
            <person name="Lu C."/>
            <person name="Luna E."/>
            <person name="Martienssen R."/>
            <person name="Minamino N."/>
            <person name="Mizutani M."/>
            <person name="Mizutani M."/>
            <person name="Mochizuki N."/>
            <person name="Monte I."/>
            <person name="Mosher R."/>
            <person name="Nagasaki H."/>
            <person name="Nakagami H."/>
            <person name="Naramoto S."/>
            <person name="Nishitani K."/>
            <person name="Ohtani M."/>
            <person name="Okamoto T."/>
            <person name="Okumura M."/>
            <person name="Phillips J."/>
            <person name="Pollak B."/>
            <person name="Reinders A."/>
            <person name="Roevekamp M."/>
            <person name="Sano R."/>
            <person name="Sawa S."/>
            <person name="Schmid M."/>
            <person name="Shirakawa M."/>
            <person name="Solano R."/>
            <person name="Spunde A."/>
            <person name="Suetsugu N."/>
            <person name="Sugano S."/>
            <person name="Sugiyama A."/>
            <person name="Sun R."/>
            <person name="Suzuki Y."/>
            <person name="Takenaka M."/>
            <person name="Takezawa D."/>
            <person name="Tomogane H."/>
            <person name="Tsuzuki M."/>
            <person name="Ueda T."/>
            <person name="Umeda M."/>
            <person name="Ward J."/>
            <person name="Watanabe Y."/>
            <person name="Yazaki K."/>
            <person name="Yokoyama R."/>
            <person name="Yoshitake Y."/>
            <person name="Yotsui I."/>
            <person name="Zachgo S."/>
            <person name="Schmutz J."/>
        </authorList>
    </citation>
    <scope>NUCLEOTIDE SEQUENCE [LARGE SCALE GENOMIC DNA]</scope>
    <source>
        <strain evidence="2">cv. B-3</strain>
    </source>
</reference>
<evidence type="ECO:0000313" key="1">
    <source>
        <dbReference type="EMBL" id="RID65923.1"/>
    </source>
</evidence>